<keyword evidence="1" id="KW-1133">Transmembrane helix</keyword>
<keyword evidence="1" id="KW-0472">Membrane</keyword>
<comment type="caution">
    <text evidence="2">The sequence shown here is derived from an EMBL/GenBank/DDBJ whole genome shotgun (WGS) entry which is preliminary data.</text>
</comment>
<feature type="transmembrane region" description="Helical" evidence="1">
    <location>
        <begin position="40"/>
        <end position="65"/>
    </location>
</feature>
<gene>
    <name evidence="2" type="ORF">JOF36_007165</name>
</gene>
<keyword evidence="1" id="KW-0812">Transmembrane</keyword>
<keyword evidence="3" id="KW-1185">Reference proteome</keyword>
<protein>
    <recommendedName>
        <fullName evidence="4">TrbC/VIRB2 family protein</fullName>
    </recommendedName>
</protein>
<sequence length="102" mass="10330">MSQLLSVLNTYHLPQNMPPLIPNPPPGQLPGELGQDATTLIAALKGGLLVVAVAFGLIGSGLIMAGSKNRSGYAVSGIEKIGMVLLGVAAMGSLPSIIELVV</sequence>
<name>A0ABS4W592_9PSEU</name>
<dbReference type="RefSeq" id="WP_210036578.1">
    <property type="nucleotide sequence ID" value="NZ_JAGINU010000002.1"/>
</dbReference>
<evidence type="ECO:0000256" key="1">
    <source>
        <dbReference type="SAM" id="Phobius"/>
    </source>
</evidence>
<accession>A0ABS4W592</accession>
<organism evidence="2 3">
    <name type="scientific">Pseudonocardia parietis</name>
    <dbReference type="NCBI Taxonomy" id="570936"/>
    <lineage>
        <taxon>Bacteria</taxon>
        <taxon>Bacillati</taxon>
        <taxon>Actinomycetota</taxon>
        <taxon>Actinomycetes</taxon>
        <taxon>Pseudonocardiales</taxon>
        <taxon>Pseudonocardiaceae</taxon>
        <taxon>Pseudonocardia</taxon>
    </lineage>
</organism>
<evidence type="ECO:0000313" key="3">
    <source>
        <dbReference type="Proteomes" id="UP001519295"/>
    </source>
</evidence>
<evidence type="ECO:0008006" key="4">
    <source>
        <dbReference type="Google" id="ProtNLM"/>
    </source>
</evidence>
<dbReference type="EMBL" id="JAGINU010000002">
    <property type="protein sequence ID" value="MBP2371392.1"/>
    <property type="molecule type" value="Genomic_DNA"/>
</dbReference>
<feature type="transmembrane region" description="Helical" evidence="1">
    <location>
        <begin position="77"/>
        <end position="98"/>
    </location>
</feature>
<reference evidence="2 3" key="1">
    <citation type="submission" date="2021-03" db="EMBL/GenBank/DDBJ databases">
        <title>Sequencing the genomes of 1000 actinobacteria strains.</title>
        <authorList>
            <person name="Klenk H.-P."/>
        </authorList>
    </citation>
    <scope>NUCLEOTIDE SEQUENCE [LARGE SCALE GENOMIC DNA]</scope>
    <source>
        <strain evidence="2 3">DSM 45256</strain>
    </source>
</reference>
<proteinExistence type="predicted"/>
<dbReference type="Proteomes" id="UP001519295">
    <property type="component" value="Unassembled WGS sequence"/>
</dbReference>
<evidence type="ECO:0000313" key="2">
    <source>
        <dbReference type="EMBL" id="MBP2371392.1"/>
    </source>
</evidence>